<evidence type="ECO:0000256" key="2">
    <source>
        <dbReference type="ARBA" id="ARBA00012261"/>
    </source>
</evidence>
<dbReference type="EC" id="2.1.2.9" evidence="2 5"/>
<comment type="similarity">
    <text evidence="1 5">Belongs to the Fmt family.</text>
</comment>
<dbReference type="FunFam" id="3.40.50.12230:FF:000001">
    <property type="entry name" value="Methionyl-tRNA formyltransferase"/>
    <property type="match status" value="1"/>
</dbReference>
<reference evidence="8 9" key="1">
    <citation type="submission" date="2017-08" db="EMBL/GenBank/DDBJ databases">
        <title>Infants hospitalized years apart are colonized by the same room-sourced microbial strains.</title>
        <authorList>
            <person name="Brooks B."/>
            <person name="Olm M.R."/>
            <person name="Firek B.A."/>
            <person name="Baker R."/>
            <person name="Thomas B.C."/>
            <person name="Morowitz M.J."/>
            <person name="Banfield J.F."/>
        </authorList>
    </citation>
    <scope>NUCLEOTIDE SEQUENCE [LARGE SCALE GENOMIC DNA]</scope>
    <source>
        <strain evidence="8">S2_006_000_R1_57</strain>
    </source>
</reference>
<dbReference type="GO" id="GO:0004479">
    <property type="term" value="F:methionyl-tRNA formyltransferase activity"/>
    <property type="evidence" value="ECO:0007669"/>
    <property type="project" value="UniProtKB-UniRule"/>
</dbReference>
<dbReference type="Proteomes" id="UP000248606">
    <property type="component" value="Unassembled WGS sequence"/>
</dbReference>
<evidence type="ECO:0000256" key="1">
    <source>
        <dbReference type="ARBA" id="ARBA00010699"/>
    </source>
</evidence>
<dbReference type="InterPro" id="IPR005793">
    <property type="entry name" value="Formyl_trans_C"/>
</dbReference>
<dbReference type="InterPro" id="IPR036477">
    <property type="entry name" value="Formyl_transf_N_sf"/>
</dbReference>
<feature type="domain" description="Formyl transferase C-terminal" evidence="7">
    <location>
        <begin position="204"/>
        <end position="309"/>
    </location>
</feature>
<organism evidence="8 9">
    <name type="scientific">Lawsonella clevelandensis</name>
    <dbReference type="NCBI Taxonomy" id="1528099"/>
    <lineage>
        <taxon>Bacteria</taxon>
        <taxon>Bacillati</taxon>
        <taxon>Actinomycetota</taxon>
        <taxon>Actinomycetes</taxon>
        <taxon>Mycobacteriales</taxon>
        <taxon>Lawsonellaceae</taxon>
        <taxon>Lawsonella</taxon>
    </lineage>
</organism>
<sequence length="318" mass="33950">MRLVFAGTPEAAVPSLKALIDSPQHDVVAVVTQPDAPAGRGRKVHPSPVAQCAAEHSIPVLKPVSASDPAFIDELREYQPECCPVVAYGQLLRPEVLSIPAHGWVNLHFSLLPQWRGAAPVQSAIWAGDEITGATTFRLDEGMDTGPVYGTITEPIQATDTSETLMQRLAEVGAHLLVETVDGIASGIVEPLPQSTDGVSYTSKISTADAHIRWDLPDHLVSRHIRAMSPAPGAWTMLGDSRLKIGGVEALHPAAMQYLSTRDTKLQPGEVLFTGKHVLVGTASETLQLATIQAPGKKMMRAADWARGAHLQGGETLQ</sequence>
<feature type="binding site" evidence="5">
    <location>
        <begin position="110"/>
        <end position="113"/>
    </location>
    <ligand>
        <name>(6S)-5,6,7,8-tetrahydrofolate</name>
        <dbReference type="ChEBI" id="CHEBI:57453"/>
    </ligand>
</feature>
<accession>A0A2W5KBN9</accession>
<evidence type="ECO:0000313" key="9">
    <source>
        <dbReference type="Proteomes" id="UP000248606"/>
    </source>
</evidence>
<evidence type="ECO:0000259" key="7">
    <source>
        <dbReference type="Pfam" id="PF02911"/>
    </source>
</evidence>
<keyword evidence="4 5" id="KW-0648">Protein biosynthesis</keyword>
<evidence type="ECO:0000256" key="4">
    <source>
        <dbReference type="ARBA" id="ARBA00022917"/>
    </source>
</evidence>
<dbReference type="PANTHER" id="PTHR11138">
    <property type="entry name" value="METHIONYL-TRNA FORMYLTRANSFERASE"/>
    <property type="match status" value="1"/>
</dbReference>
<evidence type="ECO:0000313" key="8">
    <source>
        <dbReference type="EMBL" id="PZP89932.1"/>
    </source>
</evidence>
<dbReference type="SUPFAM" id="SSF53328">
    <property type="entry name" value="Formyltransferase"/>
    <property type="match status" value="1"/>
</dbReference>
<dbReference type="HAMAP" id="MF_00182">
    <property type="entry name" value="Formyl_trans"/>
    <property type="match status" value="1"/>
</dbReference>
<name>A0A2W5KBN9_9ACTN</name>
<dbReference type="InterPro" id="IPR002376">
    <property type="entry name" value="Formyl_transf_N"/>
</dbReference>
<dbReference type="PANTHER" id="PTHR11138:SF5">
    <property type="entry name" value="METHIONYL-TRNA FORMYLTRANSFERASE, MITOCHONDRIAL"/>
    <property type="match status" value="1"/>
</dbReference>
<keyword evidence="3 5" id="KW-0808">Transferase</keyword>
<gene>
    <name evidence="5" type="primary">fmt</name>
    <name evidence="8" type="ORF">DI579_01915</name>
</gene>
<dbReference type="Gene3D" id="3.40.50.12230">
    <property type="match status" value="1"/>
</dbReference>
<evidence type="ECO:0000256" key="3">
    <source>
        <dbReference type="ARBA" id="ARBA00022679"/>
    </source>
</evidence>
<dbReference type="InterPro" id="IPR005794">
    <property type="entry name" value="Fmt"/>
</dbReference>
<dbReference type="SUPFAM" id="SSF50486">
    <property type="entry name" value="FMT C-terminal domain-like"/>
    <property type="match status" value="1"/>
</dbReference>
<comment type="catalytic activity">
    <reaction evidence="5">
        <text>L-methionyl-tRNA(fMet) + (6R)-10-formyltetrahydrofolate = N-formyl-L-methionyl-tRNA(fMet) + (6S)-5,6,7,8-tetrahydrofolate + H(+)</text>
        <dbReference type="Rhea" id="RHEA:24380"/>
        <dbReference type="Rhea" id="RHEA-COMP:9952"/>
        <dbReference type="Rhea" id="RHEA-COMP:9953"/>
        <dbReference type="ChEBI" id="CHEBI:15378"/>
        <dbReference type="ChEBI" id="CHEBI:57453"/>
        <dbReference type="ChEBI" id="CHEBI:78530"/>
        <dbReference type="ChEBI" id="CHEBI:78844"/>
        <dbReference type="ChEBI" id="CHEBI:195366"/>
        <dbReference type="EC" id="2.1.2.9"/>
    </reaction>
</comment>
<evidence type="ECO:0000259" key="6">
    <source>
        <dbReference type="Pfam" id="PF00551"/>
    </source>
</evidence>
<evidence type="ECO:0000256" key="5">
    <source>
        <dbReference type="HAMAP-Rule" id="MF_00182"/>
    </source>
</evidence>
<dbReference type="InterPro" id="IPR041711">
    <property type="entry name" value="Met-tRNA-FMT_N"/>
</dbReference>
<proteinExistence type="inferred from homology"/>
<dbReference type="NCBIfam" id="TIGR00460">
    <property type="entry name" value="fmt"/>
    <property type="match status" value="1"/>
</dbReference>
<dbReference type="InterPro" id="IPR044135">
    <property type="entry name" value="Met-tRNA-FMT_C"/>
</dbReference>
<comment type="function">
    <text evidence="5">Attaches a formyl group to the free amino group of methionyl-tRNA(fMet). The formyl group appears to play a dual role in the initiator identity of N-formylmethionyl-tRNA by promoting its recognition by IF2 and preventing the misappropriation of this tRNA by the elongation apparatus.</text>
</comment>
<dbReference type="CDD" id="cd08704">
    <property type="entry name" value="Met_tRNA_FMT_C"/>
    <property type="match status" value="1"/>
</dbReference>
<protein>
    <recommendedName>
        <fullName evidence="2 5">Methionyl-tRNA formyltransferase</fullName>
        <ecNumber evidence="2 5">2.1.2.9</ecNumber>
    </recommendedName>
</protein>
<feature type="domain" description="Formyl transferase N-terminal" evidence="6">
    <location>
        <begin position="1"/>
        <end position="181"/>
    </location>
</feature>
<dbReference type="Pfam" id="PF02911">
    <property type="entry name" value="Formyl_trans_C"/>
    <property type="match status" value="1"/>
</dbReference>
<dbReference type="EMBL" id="QFOZ01000001">
    <property type="protein sequence ID" value="PZP89932.1"/>
    <property type="molecule type" value="Genomic_DNA"/>
</dbReference>
<dbReference type="AlphaFoldDB" id="A0A2W5KBN9"/>
<dbReference type="GO" id="GO:0005829">
    <property type="term" value="C:cytosol"/>
    <property type="evidence" value="ECO:0007669"/>
    <property type="project" value="TreeGrafter"/>
</dbReference>
<dbReference type="CDD" id="cd08646">
    <property type="entry name" value="FMT_core_Met-tRNA-FMT_N"/>
    <property type="match status" value="1"/>
</dbReference>
<dbReference type="InterPro" id="IPR011034">
    <property type="entry name" value="Formyl_transferase-like_C_sf"/>
</dbReference>
<comment type="caution">
    <text evidence="8">The sequence shown here is derived from an EMBL/GenBank/DDBJ whole genome shotgun (WGS) entry which is preliminary data.</text>
</comment>
<dbReference type="RefSeq" id="WP_290595274.1">
    <property type="nucleotide sequence ID" value="NZ_CAKZIO010000003.1"/>
</dbReference>
<dbReference type="Pfam" id="PF00551">
    <property type="entry name" value="Formyl_trans_N"/>
    <property type="match status" value="1"/>
</dbReference>